<keyword evidence="2" id="KW-1185">Reference proteome</keyword>
<gene>
    <name evidence="1" type="ORF">CNYM01_05802</name>
</gene>
<organism evidence="1 2">
    <name type="scientific">Colletotrichum nymphaeae SA-01</name>
    <dbReference type="NCBI Taxonomy" id="1460502"/>
    <lineage>
        <taxon>Eukaryota</taxon>
        <taxon>Fungi</taxon>
        <taxon>Dikarya</taxon>
        <taxon>Ascomycota</taxon>
        <taxon>Pezizomycotina</taxon>
        <taxon>Sordariomycetes</taxon>
        <taxon>Hypocreomycetidae</taxon>
        <taxon>Glomerellales</taxon>
        <taxon>Glomerellaceae</taxon>
        <taxon>Colletotrichum</taxon>
        <taxon>Colletotrichum acutatum species complex</taxon>
    </lineage>
</organism>
<proteinExistence type="predicted"/>
<reference evidence="1 2" key="1">
    <citation type="submission" date="2014-02" db="EMBL/GenBank/DDBJ databases">
        <title>The genome sequence of Colletotrichum nymphaeae SA-01.</title>
        <authorList>
            <person name="Baroncelli R."/>
            <person name="Thon M.R."/>
        </authorList>
    </citation>
    <scope>NUCLEOTIDE SEQUENCE [LARGE SCALE GENOMIC DNA]</scope>
    <source>
        <strain evidence="1 2">SA-01</strain>
    </source>
</reference>
<name>A0A135S5F8_9PEZI</name>
<dbReference type="EMBL" id="JEMN01001630">
    <property type="protein sequence ID" value="KXH31119.1"/>
    <property type="molecule type" value="Genomic_DNA"/>
</dbReference>
<evidence type="ECO:0000313" key="2">
    <source>
        <dbReference type="Proteomes" id="UP000070054"/>
    </source>
</evidence>
<evidence type="ECO:0000313" key="1">
    <source>
        <dbReference type="EMBL" id="KXH31119.1"/>
    </source>
</evidence>
<accession>A0A135S5F8</accession>
<sequence>MEGAVALRNSRTNACHSVPQQKVQQSLGGPLWPMTSPHSCTGAAQWPVTCTQRGRGKRKARYDVGGTWHKLEAEPGRLGLSGPCSDFSTSLAIIFPAKALVRTAPPSPTFDLDSIILSSPLFLLSPS</sequence>
<dbReference type="AlphaFoldDB" id="A0A135S5F8"/>
<comment type="caution">
    <text evidence="1">The sequence shown here is derived from an EMBL/GenBank/DDBJ whole genome shotgun (WGS) entry which is preliminary data.</text>
</comment>
<dbReference type="Proteomes" id="UP000070054">
    <property type="component" value="Unassembled WGS sequence"/>
</dbReference>
<protein>
    <submittedName>
        <fullName evidence="1">Uncharacterized protein</fullName>
    </submittedName>
</protein>